<protein>
    <submittedName>
        <fullName evidence="3">ATP-binding protein</fullName>
    </submittedName>
</protein>
<keyword evidence="4" id="KW-1185">Reference proteome</keyword>
<organism evidence="3 4">
    <name type="scientific">Streptomyces chiangmaiensis</name>
    <dbReference type="NCBI Taxonomy" id="766497"/>
    <lineage>
        <taxon>Bacteria</taxon>
        <taxon>Bacillati</taxon>
        <taxon>Actinomycetota</taxon>
        <taxon>Actinomycetes</taxon>
        <taxon>Kitasatosporales</taxon>
        <taxon>Streptomycetaceae</taxon>
        <taxon>Streptomyces</taxon>
    </lineage>
</organism>
<dbReference type="Proteomes" id="UP001333996">
    <property type="component" value="Unassembled WGS sequence"/>
</dbReference>
<feature type="domain" description="Histidine kinase/HSP90-like ATPase" evidence="2">
    <location>
        <begin position="22"/>
        <end position="123"/>
    </location>
</feature>
<keyword evidence="1" id="KW-0808">Transferase</keyword>
<accession>A0ABU7FCN2</accession>
<keyword evidence="3" id="KW-0547">Nucleotide-binding</keyword>
<dbReference type="PANTHER" id="PTHR35526">
    <property type="entry name" value="ANTI-SIGMA-F FACTOR RSBW-RELATED"/>
    <property type="match status" value="1"/>
</dbReference>
<keyword evidence="1" id="KW-0418">Kinase</keyword>
<dbReference type="Gene3D" id="3.30.565.10">
    <property type="entry name" value="Histidine kinase-like ATPase, C-terminal domain"/>
    <property type="match status" value="1"/>
</dbReference>
<dbReference type="PANTHER" id="PTHR35526:SF3">
    <property type="entry name" value="ANTI-SIGMA-F FACTOR RSBW"/>
    <property type="match status" value="1"/>
</dbReference>
<evidence type="ECO:0000259" key="2">
    <source>
        <dbReference type="Pfam" id="PF13581"/>
    </source>
</evidence>
<dbReference type="EMBL" id="JAYWVC010000015">
    <property type="protein sequence ID" value="MED7821825.1"/>
    <property type="molecule type" value="Genomic_DNA"/>
</dbReference>
<sequence>MRAVGWARGLPLNSGGKVARDRAREHLESLGWTECAPQRVDSVLVTVSQLVTNAHVHAHSSTRLVLTWDTRCLYVVVHDAASDLPARRPPGTERLGGRGLSLVDALADDWYARPCPGGKIVHACFRPPASARDADDS</sequence>
<proteinExistence type="predicted"/>
<keyword evidence="1" id="KW-0723">Serine/threonine-protein kinase</keyword>
<dbReference type="CDD" id="cd16936">
    <property type="entry name" value="HATPase_RsbW-like"/>
    <property type="match status" value="1"/>
</dbReference>
<evidence type="ECO:0000313" key="3">
    <source>
        <dbReference type="EMBL" id="MED7821825.1"/>
    </source>
</evidence>
<evidence type="ECO:0000313" key="4">
    <source>
        <dbReference type="Proteomes" id="UP001333996"/>
    </source>
</evidence>
<keyword evidence="3" id="KW-0067">ATP-binding</keyword>
<reference evidence="3" key="1">
    <citation type="submission" date="2024-01" db="EMBL/GenBank/DDBJ databases">
        <title>First draft genome sequence data of TA4-1, the type strain of Gram-positive actinobacterium Streptomyces chiangmaiensis.</title>
        <authorList>
            <person name="Yasawong M."/>
            <person name="Nantapong N."/>
        </authorList>
    </citation>
    <scope>NUCLEOTIDE SEQUENCE</scope>
    <source>
        <strain evidence="3">TA4-1</strain>
    </source>
</reference>
<dbReference type="SUPFAM" id="SSF55874">
    <property type="entry name" value="ATPase domain of HSP90 chaperone/DNA topoisomerase II/histidine kinase"/>
    <property type="match status" value="1"/>
</dbReference>
<dbReference type="InterPro" id="IPR036890">
    <property type="entry name" value="HATPase_C_sf"/>
</dbReference>
<dbReference type="Pfam" id="PF13581">
    <property type="entry name" value="HATPase_c_2"/>
    <property type="match status" value="1"/>
</dbReference>
<dbReference type="GO" id="GO:0005524">
    <property type="term" value="F:ATP binding"/>
    <property type="evidence" value="ECO:0007669"/>
    <property type="project" value="UniProtKB-KW"/>
</dbReference>
<name>A0ABU7FCN2_9ACTN</name>
<comment type="caution">
    <text evidence="3">The sequence shown here is derived from an EMBL/GenBank/DDBJ whole genome shotgun (WGS) entry which is preliminary data.</text>
</comment>
<dbReference type="InterPro" id="IPR003594">
    <property type="entry name" value="HATPase_dom"/>
</dbReference>
<gene>
    <name evidence="3" type="ORF">VXC91_07465</name>
</gene>
<dbReference type="RefSeq" id="WP_329506066.1">
    <property type="nucleotide sequence ID" value="NZ_BAAAYZ010000217.1"/>
</dbReference>
<dbReference type="InterPro" id="IPR050267">
    <property type="entry name" value="Anti-sigma-factor_SerPK"/>
</dbReference>
<evidence type="ECO:0000256" key="1">
    <source>
        <dbReference type="ARBA" id="ARBA00022527"/>
    </source>
</evidence>